<dbReference type="Gene3D" id="1.10.260.40">
    <property type="entry name" value="lambda repressor-like DNA-binding domains"/>
    <property type="match status" value="1"/>
</dbReference>
<dbReference type="GO" id="GO:0003677">
    <property type="term" value="F:DNA binding"/>
    <property type="evidence" value="ECO:0007669"/>
    <property type="project" value="UniProtKB-KW"/>
</dbReference>
<evidence type="ECO:0000313" key="3">
    <source>
        <dbReference type="EMBL" id="KSV58139.1"/>
    </source>
</evidence>
<dbReference type="STRING" id="290052.ASU35_14185"/>
<comment type="caution">
    <text evidence="3">The sequence shown here is derived from an EMBL/GenBank/DDBJ whole genome shotgun (WGS) entry which is preliminary data.</text>
</comment>
<dbReference type="EMBL" id="LNAM01000185">
    <property type="protein sequence ID" value="KSV58139.1"/>
    <property type="molecule type" value="Genomic_DNA"/>
</dbReference>
<sequence length="366" mass="42323">MAKEQKIIGLSPDLIIHPGETLAEILEERDMSQKELAVRTGMTEKHISTVVKGQKNISVAFAKKLEYALGVDASFWINLQANYDRELLEFEEVYNITDEELAILKPLKQVMEYMIARKWLEENTNEAEKILCLRKILAVSNLTAIPNITYNAAYRAQVATNVNVDIYVLYAWQRICELRTKNIMVSDSLDLSLLKRYVPEIKKLMFEDINVVQNKLETIFAKCGIAFKIVKHFQGAPVQGFIKKTDNDKLILCMTIRKGRADIFWFTLFHEIGHILNGDIKQKFIDFDSTQSDMEAKADAFARDTLMDFFEYKEFVMQKDYSLSAIETFAKKQGVKSYIVIGRLQSDKILGWDQYSNRIDTYKWAE</sequence>
<dbReference type="InterPro" id="IPR001387">
    <property type="entry name" value="Cro/C1-type_HTH"/>
</dbReference>
<dbReference type="PROSITE" id="PS50943">
    <property type="entry name" value="HTH_CROC1"/>
    <property type="match status" value="1"/>
</dbReference>
<dbReference type="Pfam" id="PF01381">
    <property type="entry name" value="HTH_3"/>
    <property type="match status" value="1"/>
</dbReference>
<evidence type="ECO:0000259" key="2">
    <source>
        <dbReference type="PROSITE" id="PS50943"/>
    </source>
</evidence>
<gene>
    <name evidence="3" type="ORF">ASU35_14185</name>
</gene>
<feature type="domain" description="HTH cro/C1-type" evidence="2">
    <location>
        <begin position="22"/>
        <end position="76"/>
    </location>
</feature>
<dbReference type="AlphaFoldDB" id="A0A0V8QC19"/>
<proteinExistence type="predicted"/>
<dbReference type="OrthoDB" id="9796786at2"/>
<dbReference type="RefSeq" id="WP_058353622.1">
    <property type="nucleotide sequence ID" value="NZ_CABMMD010000185.1"/>
</dbReference>
<dbReference type="SMART" id="SM00530">
    <property type="entry name" value="HTH_XRE"/>
    <property type="match status" value="1"/>
</dbReference>
<dbReference type="InterPro" id="IPR010982">
    <property type="entry name" value="Lambda_DNA-bd_dom_sf"/>
</dbReference>
<dbReference type="PANTHER" id="PTHR36924:SF1">
    <property type="entry name" value="ANTITOXIN HIGA-1"/>
    <property type="match status" value="1"/>
</dbReference>
<dbReference type="InterPro" id="IPR013430">
    <property type="entry name" value="Toxin_antidote_HigA"/>
</dbReference>
<protein>
    <recommendedName>
        <fullName evidence="2">HTH cro/C1-type domain-containing protein</fullName>
    </recommendedName>
</protein>
<evidence type="ECO:0000256" key="1">
    <source>
        <dbReference type="ARBA" id="ARBA00023125"/>
    </source>
</evidence>
<evidence type="ECO:0000313" key="4">
    <source>
        <dbReference type="Proteomes" id="UP000054874"/>
    </source>
</evidence>
<dbReference type="Gene3D" id="1.10.10.2910">
    <property type="match status" value="1"/>
</dbReference>
<dbReference type="PANTHER" id="PTHR36924">
    <property type="entry name" value="ANTITOXIN HIGA-1"/>
    <property type="match status" value="1"/>
</dbReference>
<dbReference type="CDD" id="cd00093">
    <property type="entry name" value="HTH_XRE"/>
    <property type="match status" value="1"/>
</dbReference>
<name>A0A0V8QC19_9FIRM</name>
<dbReference type="SUPFAM" id="SSF47413">
    <property type="entry name" value="lambda repressor-like DNA-binding domains"/>
    <property type="match status" value="1"/>
</dbReference>
<keyword evidence="4" id="KW-1185">Reference proteome</keyword>
<keyword evidence="1" id="KW-0238">DNA-binding</keyword>
<accession>A0A0V8QC19</accession>
<organism evidence="3 4">
    <name type="scientific">Acetivibrio ethanolgignens</name>
    <dbReference type="NCBI Taxonomy" id="290052"/>
    <lineage>
        <taxon>Bacteria</taxon>
        <taxon>Bacillati</taxon>
        <taxon>Bacillota</taxon>
        <taxon>Clostridia</taxon>
        <taxon>Eubacteriales</taxon>
        <taxon>Oscillospiraceae</taxon>
        <taxon>Acetivibrio</taxon>
    </lineage>
</organism>
<reference evidence="3 4" key="1">
    <citation type="submission" date="2015-11" db="EMBL/GenBank/DDBJ databases">
        <title>Butyribacter intestini gen. nov., sp. nov., a butyric acid-producing bacterium of the family Lachnospiraceae isolated from the human faeces.</title>
        <authorList>
            <person name="Zou Y."/>
            <person name="Xue W."/>
            <person name="Luo G."/>
            <person name="Lv M."/>
        </authorList>
    </citation>
    <scope>NUCLEOTIDE SEQUENCE [LARGE SCALE GENOMIC DNA]</scope>
    <source>
        <strain evidence="3 4">ACET-33324</strain>
    </source>
</reference>
<dbReference type="NCBIfam" id="TIGR02607">
    <property type="entry name" value="antidote_HigA"/>
    <property type="match status" value="1"/>
</dbReference>
<dbReference type="Proteomes" id="UP000054874">
    <property type="component" value="Unassembled WGS sequence"/>
</dbReference>